<protein>
    <submittedName>
        <fullName evidence="5">Response regulator</fullName>
    </submittedName>
</protein>
<evidence type="ECO:0000256" key="1">
    <source>
        <dbReference type="ARBA" id="ARBA00022553"/>
    </source>
</evidence>
<proteinExistence type="predicted"/>
<reference evidence="5" key="2">
    <citation type="submission" date="2023-04" db="EMBL/GenBank/DDBJ databases">
        <title>Paracnuella aquatica gen. nov., sp. nov., a member of the family Chitinophagaceae isolated from a hot spring.</title>
        <authorList>
            <person name="Wang C."/>
        </authorList>
    </citation>
    <scope>NUCLEOTIDE SEQUENCE</scope>
    <source>
        <strain evidence="5">LB-8</strain>
    </source>
</reference>
<feature type="modified residue" description="4-aspartylphosphate" evidence="3">
    <location>
        <position position="60"/>
    </location>
</feature>
<reference evidence="5" key="1">
    <citation type="submission" date="2022-09" db="EMBL/GenBank/DDBJ databases">
        <authorList>
            <person name="Yuan C."/>
            <person name="Ke Z."/>
        </authorList>
    </citation>
    <scope>NUCLEOTIDE SEQUENCE</scope>
    <source>
        <strain evidence="5">LB-8</strain>
    </source>
</reference>
<dbReference type="Gene3D" id="3.40.50.2300">
    <property type="match status" value="1"/>
</dbReference>
<keyword evidence="1 3" id="KW-0597">Phosphoprotein</keyword>
<dbReference type="GO" id="GO:0000160">
    <property type="term" value="P:phosphorelay signal transduction system"/>
    <property type="evidence" value="ECO:0007669"/>
    <property type="project" value="UniProtKB-KW"/>
</dbReference>
<dbReference type="InterPro" id="IPR001789">
    <property type="entry name" value="Sig_transdc_resp-reg_receiver"/>
</dbReference>
<dbReference type="Pfam" id="PF00072">
    <property type="entry name" value="Response_reg"/>
    <property type="match status" value="1"/>
</dbReference>
<evidence type="ECO:0000256" key="2">
    <source>
        <dbReference type="ARBA" id="ARBA00023012"/>
    </source>
</evidence>
<feature type="domain" description="Response regulatory" evidence="4">
    <location>
        <begin position="9"/>
        <end position="127"/>
    </location>
</feature>
<dbReference type="InterPro" id="IPR011006">
    <property type="entry name" value="CheY-like_superfamily"/>
</dbReference>
<dbReference type="PROSITE" id="PS50110">
    <property type="entry name" value="RESPONSE_REGULATORY"/>
    <property type="match status" value="1"/>
</dbReference>
<keyword evidence="2" id="KW-0902">Two-component regulatory system</keyword>
<name>A0A9X3BHM0_9BACT</name>
<comment type="caution">
    <text evidence="5">The sequence shown here is derived from an EMBL/GenBank/DDBJ whole genome shotgun (WGS) entry which is preliminary data.</text>
</comment>
<sequence>MPNKNLLTNILLVEDDEDDCYLFKLAMAEISPHTIINCSQDSDQLLEMIGNVKPSLIFIDYHLPCIGGINCLEQIKDHPVYKDIPVIMWSTSWYQTNVAACYHMGAQLYMEKPCTKRSLVEQLKFVIQQNGLSTISTATPANDQYTITFS</sequence>
<dbReference type="Proteomes" id="UP001155483">
    <property type="component" value="Unassembled WGS sequence"/>
</dbReference>
<dbReference type="EMBL" id="JAOTIF010000003">
    <property type="protein sequence ID" value="MCU7548873.1"/>
    <property type="molecule type" value="Genomic_DNA"/>
</dbReference>
<accession>A0A9X3BHM0</accession>
<gene>
    <name evidence="5" type="ORF">OCK74_07070</name>
</gene>
<evidence type="ECO:0000313" key="5">
    <source>
        <dbReference type="EMBL" id="MCU7548873.1"/>
    </source>
</evidence>
<dbReference type="RefSeq" id="WP_279296318.1">
    <property type="nucleotide sequence ID" value="NZ_JAOTIF010000003.1"/>
</dbReference>
<evidence type="ECO:0000313" key="6">
    <source>
        <dbReference type="Proteomes" id="UP001155483"/>
    </source>
</evidence>
<dbReference type="PANTHER" id="PTHR44591:SF14">
    <property type="entry name" value="PROTEIN PILG"/>
    <property type="match status" value="1"/>
</dbReference>
<organism evidence="5 6">
    <name type="scientific">Paraflavisolibacter caeni</name>
    <dbReference type="NCBI Taxonomy" id="2982496"/>
    <lineage>
        <taxon>Bacteria</taxon>
        <taxon>Pseudomonadati</taxon>
        <taxon>Bacteroidota</taxon>
        <taxon>Chitinophagia</taxon>
        <taxon>Chitinophagales</taxon>
        <taxon>Chitinophagaceae</taxon>
        <taxon>Paraflavisolibacter</taxon>
    </lineage>
</organism>
<dbReference type="AlphaFoldDB" id="A0A9X3BHM0"/>
<evidence type="ECO:0000256" key="3">
    <source>
        <dbReference type="PROSITE-ProRule" id="PRU00169"/>
    </source>
</evidence>
<keyword evidence="6" id="KW-1185">Reference proteome</keyword>
<dbReference type="InterPro" id="IPR050595">
    <property type="entry name" value="Bact_response_regulator"/>
</dbReference>
<dbReference type="PANTHER" id="PTHR44591">
    <property type="entry name" value="STRESS RESPONSE REGULATOR PROTEIN 1"/>
    <property type="match status" value="1"/>
</dbReference>
<evidence type="ECO:0000259" key="4">
    <source>
        <dbReference type="PROSITE" id="PS50110"/>
    </source>
</evidence>
<dbReference type="SMART" id="SM00448">
    <property type="entry name" value="REC"/>
    <property type="match status" value="1"/>
</dbReference>
<dbReference type="SUPFAM" id="SSF52172">
    <property type="entry name" value="CheY-like"/>
    <property type="match status" value="1"/>
</dbReference>